<evidence type="ECO:0000256" key="2">
    <source>
        <dbReference type="PIRNR" id="PIRNR006276"/>
    </source>
</evidence>
<feature type="domain" description="UspA" evidence="3">
    <location>
        <begin position="6"/>
        <end position="143"/>
    </location>
</feature>
<evidence type="ECO:0000313" key="4">
    <source>
        <dbReference type="EMBL" id="MYL64656.1"/>
    </source>
</evidence>
<comment type="caution">
    <text evidence="4">The sequence shown here is derived from an EMBL/GenBank/DDBJ whole genome shotgun (WGS) entry which is preliminary data.</text>
</comment>
<dbReference type="Pfam" id="PF00582">
    <property type="entry name" value="Usp"/>
    <property type="match status" value="1"/>
</dbReference>
<dbReference type="Proteomes" id="UP000447833">
    <property type="component" value="Unassembled WGS sequence"/>
</dbReference>
<dbReference type="AlphaFoldDB" id="A0A845F1S9"/>
<dbReference type="PANTHER" id="PTHR46268">
    <property type="entry name" value="STRESS RESPONSE PROTEIN NHAX"/>
    <property type="match status" value="1"/>
</dbReference>
<protein>
    <recommendedName>
        <fullName evidence="2">Universal stress protein</fullName>
    </recommendedName>
</protein>
<dbReference type="GO" id="GO:0005737">
    <property type="term" value="C:cytoplasm"/>
    <property type="evidence" value="ECO:0007669"/>
    <property type="project" value="UniProtKB-SubCell"/>
</dbReference>
<organism evidence="4 5">
    <name type="scientific">Guptibacillus hwajinpoensis</name>
    <dbReference type="NCBI Taxonomy" id="208199"/>
    <lineage>
        <taxon>Bacteria</taxon>
        <taxon>Bacillati</taxon>
        <taxon>Bacillota</taxon>
        <taxon>Bacilli</taxon>
        <taxon>Bacillales</taxon>
        <taxon>Guptibacillaceae</taxon>
        <taxon>Guptibacillus</taxon>
    </lineage>
</organism>
<dbReference type="InterPro" id="IPR006016">
    <property type="entry name" value="UspA"/>
</dbReference>
<dbReference type="PRINTS" id="PR01438">
    <property type="entry name" value="UNVRSLSTRESS"/>
</dbReference>
<name>A0A845F1S9_9BACL</name>
<dbReference type="PIRSF" id="PIRSF006276">
    <property type="entry name" value="UspA"/>
    <property type="match status" value="1"/>
</dbReference>
<proteinExistence type="inferred from homology"/>
<evidence type="ECO:0000256" key="1">
    <source>
        <dbReference type="ARBA" id="ARBA00008791"/>
    </source>
</evidence>
<evidence type="ECO:0000313" key="5">
    <source>
        <dbReference type="Proteomes" id="UP000447833"/>
    </source>
</evidence>
<dbReference type="InterPro" id="IPR014729">
    <property type="entry name" value="Rossmann-like_a/b/a_fold"/>
</dbReference>
<comment type="subcellular location">
    <subcellularLocation>
        <location evidence="2">Cytoplasm</location>
    </subcellularLocation>
</comment>
<accession>A0A845F1S9</accession>
<reference evidence="4 5" key="1">
    <citation type="submission" date="2019-11" db="EMBL/GenBank/DDBJ databases">
        <title>Genome sequences of 17 halophilic strains isolated from different environments.</title>
        <authorList>
            <person name="Furrow R.E."/>
        </authorList>
    </citation>
    <scope>NUCLEOTIDE SEQUENCE [LARGE SCALE GENOMIC DNA]</scope>
    <source>
        <strain evidence="4 5">22506_14_FS</strain>
    </source>
</reference>
<sequence length="162" mass="17857">MSVKHTNILVAVDGSESAEVAFSRAVELSIQDQASLIIAHVIDTRNFSTFELYDIATERAEDFGKRLLKEYEEKAMIAGVTNVKTVIEYGSPKVKIAKTIAPQNKIDLIVCGATGMNRVERLLMGSVSEHITRNATCDVMVVRGVKVSSKEGHHDEHSRQNT</sequence>
<dbReference type="PANTHER" id="PTHR46268:SF6">
    <property type="entry name" value="UNIVERSAL STRESS PROTEIN UP12"/>
    <property type="match status" value="1"/>
</dbReference>
<dbReference type="SUPFAM" id="SSF52402">
    <property type="entry name" value="Adenine nucleotide alpha hydrolases-like"/>
    <property type="match status" value="1"/>
</dbReference>
<dbReference type="InterPro" id="IPR006015">
    <property type="entry name" value="Universal_stress_UspA"/>
</dbReference>
<dbReference type="Gene3D" id="3.40.50.620">
    <property type="entry name" value="HUPs"/>
    <property type="match status" value="1"/>
</dbReference>
<comment type="similarity">
    <text evidence="1 2">Belongs to the universal stress protein A family.</text>
</comment>
<dbReference type="EMBL" id="WMEY01000004">
    <property type="protein sequence ID" value="MYL64656.1"/>
    <property type="molecule type" value="Genomic_DNA"/>
</dbReference>
<dbReference type="CDD" id="cd00293">
    <property type="entry name" value="USP-like"/>
    <property type="match status" value="1"/>
</dbReference>
<evidence type="ECO:0000259" key="3">
    <source>
        <dbReference type="Pfam" id="PF00582"/>
    </source>
</evidence>
<gene>
    <name evidence="4" type="ORF">GLW07_14960</name>
</gene>
<keyword evidence="2" id="KW-0963">Cytoplasm</keyword>
<dbReference type="RefSeq" id="WP_160920076.1">
    <property type="nucleotide sequence ID" value="NZ_WMEY01000004.1"/>
</dbReference>